<keyword evidence="9 13" id="KW-0798">TonB box</keyword>
<dbReference type="InterPro" id="IPR039426">
    <property type="entry name" value="TonB-dep_rcpt-like"/>
</dbReference>
<proteinExistence type="inferred from homology"/>
<dbReference type="Gene3D" id="2.40.170.20">
    <property type="entry name" value="TonB-dependent receptor, beta-barrel domain"/>
    <property type="match status" value="1"/>
</dbReference>
<evidence type="ECO:0000256" key="5">
    <source>
        <dbReference type="ARBA" id="ARBA00022692"/>
    </source>
</evidence>
<keyword evidence="2 12" id="KW-0813">Transport</keyword>
<comment type="caution">
    <text evidence="17">The sequence shown here is derived from an EMBL/GenBank/DDBJ whole genome shotgun (WGS) entry which is preliminary data.</text>
</comment>
<keyword evidence="10 12" id="KW-0472">Membrane</keyword>
<evidence type="ECO:0000256" key="13">
    <source>
        <dbReference type="RuleBase" id="RU003357"/>
    </source>
</evidence>
<dbReference type="Proteomes" id="UP000642920">
    <property type="component" value="Unassembled WGS sequence"/>
</dbReference>
<keyword evidence="17" id="KW-0675">Receptor</keyword>
<dbReference type="GO" id="GO:0009279">
    <property type="term" value="C:cell outer membrane"/>
    <property type="evidence" value="ECO:0007669"/>
    <property type="project" value="UniProtKB-SubCell"/>
</dbReference>
<evidence type="ECO:0000256" key="10">
    <source>
        <dbReference type="ARBA" id="ARBA00023136"/>
    </source>
</evidence>
<keyword evidence="3 12" id="KW-1134">Transmembrane beta strand</keyword>
<evidence type="ECO:0000256" key="2">
    <source>
        <dbReference type="ARBA" id="ARBA00022448"/>
    </source>
</evidence>
<sequence>MFNASLRYILVAALFALTQFNANAQSFKLSGKVRNDQNEALVGANVLLLPTKKGTVTDTEGDFKINNISSGDYTLKVSYVGYVSEERSITLEADQEINFSLTKDDLLPEEVIVSATRASRKTPTTFTNVKKKEIEKQNLGQDLPILLNYTPSVVTTSDAGAGVGYTGIRIRGSDATRINVTINGVPINDAESHGTFWVNMPDLASSTNNIQIQRGVGTSTNGAAAFGASINMLTGAPSQEAFGEVNNSFGSFNTRRHNVIFNTGKLGTNWNFEGRLSSIHSDGYIDRASSDLQSYFLSGGYYGEKTIIKAIVFGGKEKTYQSWWGTPQARLENDIEGMQEVISFNGYTDEQAENLLNSGRTFNYYLYENETDNYQQDHYQLHFSHEFDSKWLANAALHYTNGRGYYEQYRENDDFADYSLPNLTIGDSTITSTDLVRRRWLDNDFYGFTYSLSYAGNKIDATFGGAYNEYYGGHFGEIIWARFAGNTEIRDRYYDNFGNKFDFNTYLKVNAQLTNNLSLYGDLQLRNINYKTKGIDADQQFINTGGKFSFFNPKFGATYQLEDNSLVYLSVARSNREPVRNDFVDAPNGQTPKHEQLTDYELGYRADGRNYNLDFVAYYMDYTDQLVLTGAVNDVGSNIRTNVENSYRTGIELIGNYRPFSFLQLGANLTLSQNKIENFTEVIYDYGTNFDEYNEIRKDFANTDISFSPNVIGGGQLILTPIKPLQLTILGKYVGKQYLDNTSNDERAISPYFVSDFVASYSFGFSFIKRAEVKLMVNNIFNKMYTSNGYTFGYNAGATKIRENYYYPQAGTNFLLGLNLRF</sequence>
<evidence type="ECO:0000259" key="16">
    <source>
        <dbReference type="Pfam" id="PF07715"/>
    </source>
</evidence>
<dbReference type="Gene3D" id="2.60.40.1120">
    <property type="entry name" value="Carboxypeptidase-like, regulatory domain"/>
    <property type="match status" value="1"/>
</dbReference>
<accession>A0A937A924</accession>
<evidence type="ECO:0000256" key="4">
    <source>
        <dbReference type="ARBA" id="ARBA00022496"/>
    </source>
</evidence>
<evidence type="ECO:0000256" key="8">
    <source>
        <dbReference type="ARBA" id="ARBA00023065"/>
    </source>
</evidence>
<comment type="similarity">
    <text evidence="12 13">Belongs to the TonB-dependent receptor family.</text>
</comment>
<dbReference type="InterPro" id="IPR036942">
    <property type="entry name" value="Beta-barrel_TonB_sf"/>
</dbReference>
<dbReference type="PANTHER" id="PTHR32552:SF68">
    <property type="entry name" value="FERRICHROME OUTER MEMBRANE TRANSPORTER_PHAGE RECEPTOR"/>
    <property type="match status" value="1"/>
</dbReference>
<dbReference type="GO" id="GO:0015344">
    <property type="term" value="F:siderophore uptake transmembrane transporter activity"/>
    <property type="evidence" value="ECO:0007669"/>
    <property type="project" value="TreeGrafter"/>
</dbReference>
<evidence type="ECO:0000256" key="6">
    <source>
        <dbReference type="ARBA" id="ARBA00022729"/>
    </source>
</evidence>
<dbReference type="SUPFAM" id="SSF56935">
    <property type="entry name" value="Porins"/>
    <property type="match status" value="1"/>
</dbReference>
<name>A0A937A924_9BACT</name>
<evidence type="ECO:0000256" key="1">
    <source>
        <dbReference type="ARBA" id="ARBA00004571"/>
    </source>
</evidence>
<reference evidence="17" key="1">
    <citation type="submission" date="2021-01" db="EMBL/GenBank/DDBJ databases">
        <title>Marivirga sp. nov., isolated from intertidal surface sediments.</title>
        <authorList>
            <person name="Zhang M."/>
        </authorList>
    </citation>
    <scope>NUCLEOTIDE SEQUENCE</scope>
    <source>
        <strain evidence="17">SM1354</strain>
    </source>
</reference>
<dbReference type="Pfam" id="PF07715">
    <property type="entry name" value="Plug"/>
    <property type="match status" value="1"/>
</dbReference>
<keyword evidence="18" id="KW-1185">Reference proteome</keyword>
<organism evidence="17 18">
    <name type="scientific">Marivirga atlantica</name>
    <dbReference type="NCBI Taxonomy" id="1548457"/>
    <lineage>
        <taxon>Bacteria</taxon>
        <taxon>Pseudomonadati</taxon>
        <taxon>Bacteroidota</taxon>
        <taxon>Cytophagia</taxon>
        <taxon>Cytophagales</taxon>
        <taxon>Marivirgaceae</taxon>
        <taxon>Marivirga</taxon>
    </lineage>
</organism>
<feature type="domain" description="TonB-dependent receptor-like beta-barrel" evidence="15">
    <location>
        <begin position="346"/>
        <end position="780"/>
    </location>
</feature>
<keyword evidence="8" id="KW-0406">Ion transport</keyword>
<evidence type="ECO:0000256" key="12">
    <source>
        <dbReference type="PROSITE-ProRule" id="PRU01360"/>
    </source>
</evidence>
<feature type="domain" description="TonB-dependent receptor plug" evidence="16">
    <location>
        <begin position="120"/>
        <end position="228"/>
    </location>
</feature>
<keyword evidence="6 14" id="KW-0732">Signal</keyword>
<keyword evidence="7" id="KW-0408">Iron</keyword>
<dbReference type="SUPFAM" id="SSF49464">
    <property type="entry name" value="Carboxypeptidase regulatory domain-like"/>
    <property type="match status" value="1"/>
</dbReference>
<evidence type="ECO:0000259" key="15">
    <source>
        <dbReference type="Pfam" id="PF00593"/>
    </source>
</evidence>
<comment type="subcellular location">
    <subcellularLocation>
        <location evidence="1 12">Cell outer membrane</location>
        <topology evidence="1 12">Multi-pass membrane protein</topology>
    </subcellularLocation>
</comment>
<dbReference type="PROSITE" id="PS52016">
    <property type="entry name" value="TONB_DEPENDENT_REC_3"/>
    <property type="match status" value="1"/>
</dbReference>
<evidence type="ECO:0000256" key="9">
    <source>
        <dbReference type="ARBA" id="ARBA00023077"/>
    </source>
</evidence>
<evidence type="ECO:0000256" key="11">
    <source>
        <dbReference type="ARBA" id="ARBA00023237"/>
    </source>
</evidence>
<dbReference type="EMBL" id="JAERQG010000001">
    <property type="protein sequence ID" value="MBL0764490.1"/>
    <property type="molecule type" value="Genomic_DNA"/>
</dbReference>
<keyword evidence="11 12" id="KW-0998">Cell outer membrane</keyword>
<evidence type="ECO:0000313" key="17">
    <source>
        <dbReference type="EMBL" id="MBL0764490.1"/>
    </source>
</evidence>
<gene>
    <name evidence="17" type="ORF">JKP34_04445</name>
</gene>
<dbReference type="InterPro" id="IPR000531">
    <property type="entry name" value="Beta-barrel_TonB"/>
</dbReference>
<dbReference type="InterPro" id="IPR012910">
    <property type="entry name" value="Plug_dom"/>
</dbReference>
<dbReference type="Pfam" id="PF00593">
    <property type="entry name" value="TonB_dep_Rec_b-barrel"/>
    <property type="match status" value="1"/>
</dbReference>
<keyword evidence="5 12" id="KW-0812">Transmembrane</keyword>
<dbReference type="AlphaFoldDB" id="A0A937A924"/>
<dbReference type="InterPro" id="IPR037066">
    <property type="entry name" value="Plug_dom_sf"/>
</dbReference>
<evidence type="ECO:0000256" key="7">
    <source>
        <dbReference type="ARBA" id="ARBA00023004"/>
    </source>
</evidence>
<evidence type="ECO:0000256" key="14">
    <source>
        <dbReference type="SAM" id="SignalP"/>
    </source>
</evidence>
<dbReference type="RefSeq" id="WP_201918108.1">
    <property type="nucleotide sequence ID" value="NZ_JAERQG010000001.1"/>
</dbReference>
<feature type="signal peptide" evidence="14">
    <location>
        <begin position="1"/>
        <end position="24"/>
    </location>
</feature>
<evidence type="ECO:0000256" key="3">
    <source>
        <dbReference type="ARBA" id="ARBA00022452"/>
    </source>
</evidence>
<dbReference type="Pfam" id="PF13715">
    <property type="entry name" value="CarbopepD_reg_2"/>
    <property type="match status" value="1"/>
</dbReference>
<feature type="chain" id="PRO_5036729206" evidence="14">
    <location>
        <begin position="25"/>
        <end position="822"/>
    </location>
</feature>
<keyword evidence="4" id="KW-0410">Iron transport</keyword>
<dbReference type="InterPro" id="IPR008969">
    <property type="entry name" value="CarboxyPept-like_regulatory"/>
</dbReference>
<evidence type="ECO:0000313" key="18">
    <source>
        <dbReference type="Proteomes" id="UP000642920"/>
    </source>
</evidence>
<protein>
    <submittedName>
        <fullName evidence="17">TonB-dependent receptor</fullName>
    </submittedName>
</protein>
<dbReference type="Gene3D" id="2.170.130.10">
    <property type="entry name" value="TonB-dependent receptor, plug domain"/>
    <property type="match status" value="1"/>
</dbReference>
<dbReference type="PANTHER" id="PTHR32552">
    <property type="entry name" value="FERRICHROME IRON RECEPTOR-RELATED"/>
    <property type="match status" value="1"/>
</dbReference>